<keyword evidence="2 6" id="KW-0812">Transmembrane</keyword>
<evidence type="ECO:0000313" key="10">
    <source>
        <dbReference type="Proteomes" id="UP000006352"/>
    </source>
</evidence>
<gene>
    <name evidence="9" type="ORF">FIBRA_01951</name>
</gene>
<feature type="region of interest" description="Disordered" evidence="5">
    <location>
        <begin position="418"/>
        <end position="448"/>
    </location>
</feature>
<dbReference type="Proteomes" id="UP000006352">
    <property type="component" value="Unassembled WGS sequence"/>
</dbReference>
<dbReference type="PANTHER" id="PTHR10984">
    <property type="entry name" value="ENDOPLASMIC RETICULUM-GOLGI INTERMEDIATE COMPARTMENT PROTEIN"/>
    <property type="match status" value="1"/>
</dbReference>
<dbReference type="HOGENOM" id="CLU_034705_2_1_1"/>
<dbReference type="GO" id="GO:0006890">
    <property type="term" value="P:retrograde vesicle-mediated transport, Golgi to endoplasmic reticulum"/>
    <property type="evidence" value="ECO:0007669"/>
    <property type="project" value="TreeGrafter"/>
</dbReference>
<proteinExistence type="predicted"/>
<evidence type="ECO:0000259" key="7">
    <source>
        <dbReference type="Pfam" id="PF07970"/>
    </source>
</evidence>
<keyword evidence="3 6" id="KW-1133">Transmembrane helix</keyword>
<dbReference type="GeneID" id="24094837"/>
<sequence length="546" mass="58447">MATAVLPGRPGSPTLLDKLDDIVPAPLAQFDAFPKLPSTYKARSESRGFLTIFVALVAFLLILNDLGEYLWGWSDHEFSVDSDTTNGLNLNVDLMVNMPCQYLSVDLRDAVGDRLFLSRGFRRDGIKFDVGHATALKEHAAALSAQQAIAQSRKSRGFFSTLFRKDVAQYRPTHNYQKDGSACRIYGTITAKKATANLHITTIGHGYASRDHVDHKYMNLSHVINEFSFGPFFPEIVQPLDNSFELALDPFVAYQYYLHVVPTTYIAPRSTPLHTHQYSVTHYTRTMSTHQGTPGIFFKFDLEPMHLTIHQRTTTLAQFLIRCVGVVGGIFVCMGYAVRVGTRAVEAATGVDRSQGIVAAEASGVGIGIRKRFGSADLRLRAGPNASNIIRSGPGWVVEGGSPYGSYAGTPVSGGFPSPSTGGYPTSPFSSPNIAGPPPHRHSTSGVSLGVPSPSFGPLGAAAPPAADAFPTAATAGSPYSGTISVPPTPGTPGSGFYSHFPPTPNPAHSPQSSVAGFGTQQTGPPRRNGGLRHSRTESITKVKSD</sequence>
<dbReference type="AlphaFoldDB" id="J4I8S6"/>
<feature type="compositionally biased region" description="Basic and acidic residues" evidence="5">
    <location>
        <begin position="535"/>
        <end position="546"/>
    </location>
</feature>
<evidence type="ECO:0000256" key="3">
    <source>
        <dbReference type="ARBA" id="ARBA00022989"/>
    </source>
</evidence>
<dbReference type="GO" id="GO:0005789">
    <property type="term" value="C:endoplasmic reticulum membrane"/>
    <property type="evidence" value="ECO:0007669"/>
    <property type="project" value="TreeGrafter"/>
</dbReference>
<evidence type="ECO:0000256" key="2">
    <source>
        <dbReference type="ARBA" id="ARBA00022692"/>
    </source>
</evidence>
<dbReference type="FunCoup" id="J4I8S6">
    <property type="interactions" value="37"/>
</dbReference>
<feature type="transmembrane region" description="Helical" evidence="6">
    <location>
        <begin position="46"/>
        <end position="63"/>
    </location>
</feature>
<evidence type="ECO:0000313" key="9">
    <source>
        <dbReference type="EMBL" id="CCL99926.1"/>
    </source>
</evidence>
<feature type="region of interest" description="Disordered" evidence="5">
    <location>
        <begin position="481"/>
        <end position="546"/>
    </location>
</feature>
<name>J4I8S6_9APHY</name>
<accession>J4I8S6</accession>
<evidence type="ECO:0000259" key="8">
    <source>
        <dbReference type="Pfam" id="PF13850"/>
    </source>
</evidence>
<keyword evidence="10" id="KW-1185">Reference proteome</keyword>
<evidence type="ECO:0008006" key="11">
    <source>
        <dbReference type="Google" id="ProtNLM"/>
    </source>
</evidence>
<organism evidence="9 10">
    <name type="scientific">Fibroporia radiculosa</name>
    <dbReference type="NCBI Taxonomy" id="599839"/>
    <lineage>
        <taxon>Eukaryota</taxon>
        <taxon>Fungi</taxon>
        <taxon>Dikarya</taxon>
        <taxon>Basidiomycota</taxon>
        <taxon>Agaricomycotina</taxon>
        <taxon>Agaricomycetes</taxon>
        <taxon>Polyporales</taxon>
        <taxon>Fibroporiaceae</taxon>
        <taxon>Fibroporia</taxon>
    </lineage>
</organism>
<dbReference type="Pfam" id="PF13850">
    <property type="entry name" value="ERGIC_N"/>
    <property type="match status" value="1"/>
</dbReference>
<feature type="domain" description="Endoplasmic reticulum vesicle transporter C-terminal" evidence="7">
    <location>
        <begin position="174"/>
        <end position="335"/>
    </location>
</feature>
<dbReference type="RefSeq" id="XP_012179209.1">
    <property type="nucleotide sequence ID" value="XM_012323819.1"/>
</dbReference>
<dbReference type="InterPro" id="IPR039542">
    <property type="entry name" value="Erv_N"/>
</dbReference>
<evidence type="ECO:0000256" key="1">
    <source>
        <dbReference type="ARBA" id="ARBA00004370"/>
    </source>
</evidence>
<feature type="compositionally biased region" description="Polar residues" evidence="5">
    <location>
        <begin position="509"/>
        <end position="524"/>
    </location>
</feature>
<evidence type="ECO:0000256" key="5">
    <source>
        <dbReference type="SAM" id="MobiDB-lite"/>
    </source>
</evidence>
<keyword evidence="4 6" id="KW-0472">Membrane</keyword>
<dbReference type="PANTHER" id="PTHR10984:SF81">
    <property type="entry name" value="ER-DERIVED VESICLES PROTEIN ERV41"/>
    <property type="match status" value="1"/>
</dbReference>
<feature type="compositionally biased region" description="Low complexity" evidence="5">
    <location>
        <begin position="418"/>
        <end position="432"/>
    </location>
</feature>
<evidence type="ECO:0000256" key="4">
    <source>
        <dbReference type="ARBA" id="ARBA00023136"/>
    </source>
</evidence>
<dbReference type="STRING" id="599839.J4I8S6"/>
<protein>
    <recommendedName>
        <fullName evidence="11">Endoplasmic reticulum vesicle transporter C-terminal domain-containing protein</fullName>
    </recommendedName>
</protein>
<comment type="subcellular location">
    <subcellularLocation>
        <location evidence="1">Membrane</location>
    </subcellularLocation>
</comment>
<dbReference type="EMBL" id="HE796957">
    <property type="protein sequence ID" value="CCL99926.1"/>
    <property type="molecule type" value="Genomic_DNA"/>
</dbReference>
<reference evidence="9 10" key="1">
    <citation type="journal article" date="2012" name="Appl. Environ. Microbiol.">
        <title>Short-read sequencing for genomic analysis of the brown rot fungus Fibroporia radiculosa.</title>
        <authorList>
            <person name="Tang J.D."/>
            <person name="Perkins A.D."/>
            <person name="Sonstegard T.S."/>
            <person name="Schroeder S.G."/>
            <person name="Burgess S.C."/>
            <person name="Diehl S.V."/>
        </authorList>
    </citation>
    <scope>NUCLEOTIDE SEQUENCE [LARGE SCALE GENOMIC DNA]</scope>
    <source>
        <strain evidence="9 10">TFFH 294</strain>
    </source>
</reference>
<dbReference type="InterPro" id="IPR012936">
    <property type="entry name" value="Erv_C"/>
</dbReference>
<dbReference type="GO" id="GO:0006888">
    <property type="term" value="P:endoplasmic reticulum to Golgi vesicle-mediated transport"/>
    <property type="evidence" value="ECO:0007669"/>
    <property type="project" value="TreeGrafter"/>
</dbReference>
<dbReference type="InterPro" id="IPR045888">
    <property type="entry name" value="Erv"/>
</dbReference>
<dbReference type="Pfam" id="PF07970">
    <property type="entry name" value="COPIIcoated_ERV"/>
    <property type="match status" value="1"/>
</dbReference>
<dbReference type="GO" id="GO:0030134">
    <property type="term" value="C:COPII-coated ER to Golgi transport vesicle"/>
    <property type="evidence" value="ECO:0007669"/>
    <property type="project" value="TreeGrafter"/>
</dbReference>
<feature type="domain" description="Endoplasmic reticulum vesicle transporter N-terminal" evidence="8">
    <location>
        <begin position="27"/>
        <end position="114"/>
    </location>
</feature>
<dbReference type="GO" id="GO:0000139">
    <property type="term" value="C:Golgi membrane"/>
    <property type="evidence" value="ECO:0007669"/>
    <property type="project" value="TreeGrafter"/>
</dbReference>
<evidence type="ECO:0000256" key="6">
    <source>
        <dbReference type="SAM" id="Phobius"/>
    </source>
</evidence>
<dbReference type="OrthoDB" id="5541786at2759"/>
<dbReference type="InParanoid" id="J4I8S6"/>